<dbReference type="EMBL" id="WNKQ01000001">
    <property type="protein sequence ID" value="KAF5854055.1"/>
    <property type="molecule type" value="Genomic_DNA"/>
</dbReference>
<dbReference type="InterPro" id="IPR051035">
    <property type="entry name" value="Mito_inheritance_9"/>
</dbReference>
<gene>
    <name evidence="1" type="ORF">GGP41_006854</name>
</gene>
<organism evidence="1 2">
    <name type="scientific">Cochliobolus sativus</name>
    <name type="common">Common root rot and spot blotch fungus</name>
    <name type="synonym">Bipolaris sorokiniana</name>
    <dbReference type="NCBI Taxonomy" id="45130"/>
    <lineage>
        <taxon>Eukaryota</taxon>
        <taxon>Fungi</taxon>
        <taxon>Dikarya</taxon>
        <taxon>Ascomycota</taxon>
        <taxon>Pezizomycotina</taxon>
        <taxon>Dothideomycetes</taxon>
        <taxon>Pleosporomycetidae</taxon>
        <taxon>Pleosporales</taxon>
        <taxon>Pleosporineae</taxon>
        <taxon>Pleosporaceae</taxon>
        <taxon>Bipolaris</taxon>
    </lineage>
</organism>
<dbReference type="SUPFAM" id="SSF56112">
    <property type="entry name" value="Protein kinase-like (PK-like)"/>
    <property type="match status" value="1"/>
</dbReference>
<comment type="caution">
    <text evidence="1">The sequence shown here is derived from an EMBL/GenBank/DDBJ whole genome shotgun (WGS) entry which is preliminary data.</text>
</comment>
<evidence type="ECO:0000313" key="1">
    <source>
        <dbReference type="EMBL" id="KAF5854055.1"/>
    </source>
</evidence>
<dbReference type="GO" id="GO:0005739">
    <property type="term" value="C:mitochondrion"/>
    <property type="evidence" value="ECO:0007669"/>
    <property type="project" value="TreeGrafter"/>
</dbReference>
<name>A0A8H6E0Y8_COCSA</name>
<evidence type="ECO:0000313" key="2">
    <source>
        <dbReference type="Proteomes" id="UP000624244"/>
    </source>
</evidence>
<dbReference type="PANTHER" id="PTHR36091:SF2">
    <property type="entry name" value="AMINOGLYCOSIDE PHOSPHOTRANSFERASE DOMAIN-CONTAINING PROTEIN"/>
    <property type="match status" value="1"/>
</dbReference>
<protein>
    <recommendedName>
        <fullName evidence="3">Aminoglycoside phosphotransferase domain-containing protein</fullName>
    </recommendedName>
</protein>
<dbReference type="Proteomes" id="UP000624244">
    <property type="component" value="Unassembled WGS sequence"/>
</dbReference>
<proteinExistence type="predicted"/>
<sequence>MCDGFQFVGRIPYLSTEPRHLVVASEVATMNFLRLHDIPVPKIYDYSATPDNGAGTEYMFMELAHGKNLCDIWFDLSTKARITVVTKLVESESRLFSLTLSSKW</sequence>
<dbReference type="AlphaFoldDB" id="A0A8H6E0Y8"/>
<dbReference type="PANTHER" id="PTHR36091">
    <property type="entry name" value="ALTERED INHERITANCE OF MITOCHONDRIA PROTEIN 9, MITOCHONDRIAL"/>
    <property type="match status" value="1"/>
</dbReference>
<accession>A0A8H6E0Y8</accession>
<evidence type="ECO:0008006" key="3">
    <source>
        <dbReference type="Google" id="ProtNLM"/>
    </source>
</evidence>
<dbReference type="InterPro" id="IPR011009">
    <property type="entry name" value="Kinase-like_dom_sf"/>
</dbReference>
<reference evidence="1" key="1">
    <citation type="submission" date="2019-11" db="EMBL/GenBank/DDBJ databases">
        <title>Bipolaris sorokiniana Genome sequencing.</title>
        <authorList>
            <person name="Wang H."/>
        </authorList>
    </citation>
    <scope>NUCLEOTIDE SEQUENCE</scope>
</reference>